<protein>
    <submittedName>
        <fullName evidence="1">Uncharacterized protein</fullName>
    </submittedName>
</protein>
<sequence>MHYMIIFMLFQPSLPLPFVYKQLKTPEKLSETSFHLLSNMNILGLLLLVLLAIAAPLVEAGRSCHTSEQCDYVETCYEGHCYTIDELFEKYNLKK</sequence>
<evidence type="ECO:0000313" key="1">
    <source>
        <dbReference type="EMBL" id="ULT88249.1"/>
    </source>
</evidence>
<dbReference type="EMBL" id="CP090895">
    <property type="protein sequence ID" value="ULT88249.1"/>
    <property type="molecule type" value="Genomic_DNA"/>
</dbReference>
<organism evidence="1 2">
    <name type="scientific">Caenorhabditis briggsae</name>
    <dbReference type="NCBI Taxonomy" id="6238"/>
    <lineage>
        <taxon>Eukaryota</taxon>
        <taxon>Metazoa</taxon>
        <taxon>Ecdysozoa</taxon>
        <taxon>Nematoda</taxon>
        <taxon>Chromadorea</taxon>
        <taxon>Rhabditida</taxon>
        <taxon>Rhabditina</taxon>
        <taxon>Rhabditomorpha</taxon>
        <taxon>Rhabditoidea</taxon>
        <taxon>Rhabditidae</taxon>
        <taxon>Peloderinae</taxon>
        <taxon>Caenorhabditis</taxon>
    </lineage>
</organism>
<evidence type="ECO:0000313" key="2">
    <source>
        <dbReference type="Proteomes" id="UP000827892"/>
    </source>
</evidence>
<gene>
    <name evidence="1" type="ORF">L3Y34_007445</name>
</gene>
<reference evidence="1 2" key="1">
    <citation type="submission" date="2022-02" db="EMBL/GenBank/DDBJ databases">
        <title>Chromosome-level reference genomes for two strains of Caenorhabditis briggsae: an improved platform for comparative genomics.</title>
        <authorList>
            <person name="Stevens L."/>
            <person name="Andersen E.C."/>
        </authorList>
    </citation>
    <scope>NUCLEOTIDE SEQUENCE [LARGE SCALE GENOMIC DNA]</scope>
    <source>
        <strain evidence="1">QX1410_ONT</strain>
        <tissue evidence="1">Whole-organism</tissue>
    </source>
</reference>
<dbReference type="AlphaFoldDB" id="A0AAE8ZYT6"/>
<proteinExistence type="predicted"/>
<name>A0AAE8ZYT6_CAEBR</name>
<accession>A0AAE8ZYT6</accession>
<dbReference type="Proteomes" id="UP000827892">
    <property type="component" value="Chromosome V"/>
</dbReference>